<dbReference type="Proteomes" id="UP000678228">
    <property type="component" value="Unassembled WGS sequence"/>
</dbReference>
<dbReference type="CDD" id="cd08021">
    <property type="entry name" value="M20_Acy1_YhaA-like"/>
    <property type="match status" value="1"/>
</dbReference>
<dbReference type="PIRSF" id="PIRSF005962">
    <property type="entry name" value="Pept_M20D_amidohydro"/>
    <property type="match status" value="1"/>
</dbReference>
<sequence>MVEQMFRRLEQLFPEMVDIRRLLHEQPELSFHEEKTPQMIADYLERLGIEVRRGVGGRGVVGYIKGDKPGKTVALRADFDALPIQEETNLPFSSKKPGVMHACGHDGHTATLLVLAKVLVELRTELKGTVVLIHQFAEELAPGGAIEMIKDGCLEGVDAIYGTHLWSPIPVGDIAYCSGPMMAASDRFDLTIQGRGGHGASPHETVDSITVGAAVVGQLQHIVSRNVDPLKAAVVTVGSFHSGGAFNVIADSATIVGTVRTFDPEVQDLIIARMEQITKGICEAMNATYTLSYKKGYPAVVNDPSETEALVISTKEFYNEEKIYEIDPVMGGEDFAYYLQHVPGTFFFTGAGNVEKGITYPHHHPKFDFDEEAMLVAAKCLGKAAVDFLDRDVNKQKESMSQVSHNLK</sequence>
<dbReference type="PANTHER" id="PTHR11014">
    <property type="entry name" value="PEPTIDASE M20 FAMILY MEMBER"/>
    <property type="match status" value="1"/>
</dbReference>
<feature type="binding site" evidence="2">
    <location>
        <position position="139"/>
    </location>
    <ligand>
        <name>Mn(2+)</name>
        <dbReference type="ChEBI" id="CHEBI:29035"/>
        <label>2</label>
    </ligand>
</feature>
<dbReference type="InterPro" id="IPR036264">
    <property type="entry name" value="Bact_exopeptidase_dim_dom"/>
</dbReference>
<keyword evidence="5" id="KW-1185">Reference proteome</keyword>
<dbReference type="Pfam" id="PF07687">
    <property type="entry name" value="M20_dimer"/>
    <property type="match status" value="1"/>
</dbReference>
<dbReference type="SUPFAM" id="SSF53187">
    <property type="entry name" value="Zn-dependent exopeptidases"/>
    <property type="match status" value="1"/>
</dbReference>
<dbReference type="Gene3D" id="3.30.70.360">
    <property type="match status" value="1"/>
</dbReference>
<keyword evidence="2" id="KW-0464">Manganese</keyword>
<gene>
    <name evidence="4" type="ORF">J7W16_05355</name>
</gene>
<dbReference type="GO" id="GO:0050118">
    <property type="term" value="F:N-acetyldiaminopimelate deacetylase activity"/>
    <property type="evidence" value="ECO:0007669"/>
    <property type="project" value="UniProtKB-ARBA"/>
</dbReference>
<dbReference type="PANTHER" id="PTHR11014:SF63">
    <property type="entry name" value="METALLOPEPTIDASE, PUTATIVE (AFU_ORTHOLOGUE AFUA_6G09600)-RELATED"/>
    <property type="match status" value="1"/>
</dbReference>
<keyword evidence="2" id="KW-0479">Metal-binding</keyword>
<dbReference type="GO" id="GO:0046872">
    <property type="term" value="F:metal ion binding"/>
    <property type="evidence" value="ECO:0007669"/>
    <property type="project" value="UniProtKB-KW"/>
</dbReference>
<protein>
    <submittedName>
        <fullName evidence="4">Amidohydrolase</fullName>
    </submittedName>
</protein>
<dbReference type="InterPro" id="IPR011650">
    <property type="entry name" value="Peptidase_M20_dimer"/>
</dbReference>
<dbReference type="Gene3D" id="3.40.630.10">
    <property type="entry name" value="Zn peptidases"/>
    <property type="match status" value="1"/>
</dbReference>
<evidence type="ECO:0000259" key="3">
    <source>
        <dbReference type="Pfam" id="PF07687"/>
    </source>
</evidence>
<feature type="domain" description="Peptidase M20 dimerisation" evidence="3">
    <location>
        <begin position="187"/>
        <end position="278"/>
    </location>
</feature>
<dbReference type="AlphaFoldDB" id="A0A940WUL4"/>
<evidence type="ECO:0000313" key="4">
    <source>
        <dbReference type="EMBL" id="MBP3950553.1"/>
    </source>
</evidence>
<keyword evidence="1" id="KW-0378">Hydrolase</keyword>
<name>A0A940WUL4_9BACI</name>
<dbReference type="Pfam" id="PF01546">
    <property type="entry name" value="Peptidase_M20"/>
    <property type="match status" value="1"/>
</dbReference>
<feature type="binding site" evidence="2">
    <location>
        <position position="363"/>
    </location>
    <ligand>
        <name>Mn(2+)</name>
        <dbReference type="ChEBI" id="CHEBI:29035"/>
        <label>2</label>
    </ligand>
</feature>
<dbReference type="NCBIfam" id="TIGR01891">
    <property type="entry name" value="amidohydrolases"/>
    <property type="match status" value="1"/>
</dbReference>
<comment type="caution">
    <text evidence="4">The sequence shown here is derived from an EMBL/GenBank/DDBJ whole genome shotgun (WGS) entry which is preliminary data.</text>
</comment>
<proteinExistence type="predicted"/>
<dbReference type="InterPro" id="IPR017439">
    <property type="entry name" value="Amidohydrolase"/>
</dbReference>
<evidence type="ECO:0000256" key="1">
    <source>
        <dbReference type="ARBA" id="ARBA00022801"/>
    </source>
</evidence>
<organism evidence="4 5">
    <name type="scientific">Halalkalibacter suaedae</name>
    <dbReference type="NCBI Taxonomy" id="2822140"/>
    <lineage>
        <taxon>Bacteria</taxon>
        <taxon>Bacillati</taxon>
        <taxon>Bacillota</taxon>
        <taxon>Bacilli</taxon>
        <taxon>Bacillales</taxon>
        <taxon>Bacillaceae</taxon>
        <taxon>Halalkalibacter</taxon>
    </lineage>
</organism>
<reference evidence="4" key="1">
    <citation type="submission" date="2021-03" db="EMBL/GenBank/DDBJ databases">
        <title>Bacillus suaedae sp. nov., isolated from Suaeda aralocaspica.</title>
        <authorList>
            <person name="Lei R.F.R."/>
        </authorList>
    </citation>
    <scope>NUCLEOTIDE SEQUENCE</scope>
    <source>
        <strain evidence="4">YZJH907-2</strain>
    </source>
</reference>
<dbReference type="EMBL" id="JAGKSQ010000002">
    <property type="protein sequence ID" value="MBP3950553.1"/>
    <property type="molecule type" value="Genomic_DNA"/>
</dbReference>
<dbReference type="FunFam" id="3.30.70.360:FF:000001">
    <property type="entry name" value="N-acetyldiaminopimelate deacetylase"/>
    <property type="match status" value="1"/>
</dbReference>
<feature type="binding site" evidence="2">
    <location>
        <position position="105"/>
    </location>
    <ligand>
        <name>Mn(2+)</name>
        <dbReference type="ChEBI" id="CHEBI:29035"/>
        <label>2</label>
    </ligand>
</feature>
<feature type="binding site" evidence="2">
    <location>
        <position position="164"/>
    </location>
    <ligand>
        <name>Mn(2+)</name>
        <dbReference type="ChEBI" id="CHEBI:29035"/>
        <label>2</label>
    </ligand>
</feature>
<evidence type="ECO:0000256" key="2">
    <source>
        <dbReference type="PIRSR" id="PIRSR005962-1"/>
    </source>
</evidence>
<dbReference type="RefSeq" id="WP_210596205.1">
    <property type="nucleotide sequence ID" value="NZ_JAGKSQ010000002.1"/>
</dbReference>
<feature type="binding site" evidence="2">
    <location>
        <position position="103"/>
    </location>
    <ligand>
        <name>Mn(2+)</name>
        <dbReference type="ChEBI" id="CHEBI:29035"/>
        <label>2</label>
    </ligand>
</feature>
<dbReference type="SUPFAM" id="SSF55031">
    <property type="entry name" value="Bacterial exopeptidase dimerisation domain"/>
    <property type="match status" value="1"/>
</dbReference>
<comment type="cofactor">
    <cofactor evidence="2">
        <name>Mn(2+)</name>
        <dbReference type="ChEBI" id="CHEBI:29035"/>
    </cofactor>
    <text evidence="2">The Mn(2+) ion enhances activity.</text>
</comment>
<accession>A0A940WUL4</accession>
<dbReference type="InterPro" id="IPR002933">
    <property type="entry name" value="Peptidase_M20"/>
</dbReference>
<dbReference type="GO" id="GO:0019877">
    <property type="term" value="P:diaminopimelate biosynthetic process"/>
    <property type="evidence" value="ECO:0007669"/>
    <property type="project" value="UniProtKB-ARBA"/>
</dbReference>
<evidence type="ECO:0000313" key="5">
    <source>
        <dbReference type="Proteomes" id="UP000678228"/>
    </source>
</evidence>